<organism evidence="2 3">
    <name type="scientific">Setomelanomma holmii</name>
    <dbReference type="NCBI Taxonomy" id="210430"/>
    <lineage>
        <taxon>Eukaryota</taxon>
        <taxon>Fungi</taxon>
        <taxon>Dikarya</taxon>
        <taxon>Ascomycota</taxon>
        <taxon>Pezizomycotina</taxon>
        <taxon>Dothideomycetes</taxon>
        <taxon>Pleosporomycetidae</taxon>
        <taxon>Pleosporales</taxon>
        <taxon>Pleosporineae</taxon>
        <taxon>Phaeosphaeriaceae</taxon>
        <taxon>Setomelanomma</taxon>
    </lineage>
</organism>
<reference evidence="2" key="1">
    <citation type="journal article" date="2020" name="Stud. Mycol.">
        <title>101 Dothideomycetes genomes: a test case for predicting lifestyles and emergence of pathogens.</title>
        <authorList>
            <person name="Haridas S."/>
            <person name="Albert R."/>
            <person name="Binder M."/>
            <person name="Bloem J."/>
            <person name="Labutti K."/>
            <person name="Salamov A."/>
            <person name="Andreopoulos B."/>
            <person name="Baker S."/>
            <person name="Barry K."/>
            <person name="Bills G."/>
            <person name="Bluhm B."/>
            <person name="Cannon C."/>
            <person name="Castanera R."/>
            <person name="Culley D."/>
            <person name="Daum C."/>
            <person name="Ezra D."/>
            <person name="Gonzalez J."/>
            <person name="Henrissat B."/>
            <person name="Kuo A."/>
            <person name="Liang C."/>
            <person name="Lipzen A."/>
            <person name="Lutzoni F."/>
            <person name="Magnuson J."/>
            <person name="Mondo S."/>
            <person name="Nolan M."/>
            <person name="Ohm R."/>
            <person name="Pangilinan J."/>
            <person name="Park H.-J."/>
            <person name="Ramirez L."/>
            <person name="Alfaro M."/>
            <person name="Sun H."/>
            <person name="Tritt A."/>
            <person name="Yoshinaga Y."/>
            <person name="Zwiers L.-H."/>
            <person name="Turgeon B."/>
            <person name="Goodwin S."/>
            <person name="Spatafora J."/>
            <person name="Crous P."/>
            <person name="Grigoriev I."/>
        </authorList>
    </citation>
    <scope>NUCLEOTIDE SEQUENCE</scope>
    <source>
        <strain evidence="2">CBS 110217</strain>
    </source>
</reference>
<dbReference type="AlphaFoldDB" id="A0A9P4HHL6"/>
<dbReference type="EMBL" id="ML978162">
    <property type="protein sequence ID" value="KAF2034182.1"/>
    <property type="molecule type" value="Genomic_DNA"/>
</dbReference>
<dbReference type="Proteomes" id="UP000799777">
    <property type="component" value="Unassembled WGS sequence"/>
</dbReference>
<accession>A0A9P4HHL6</accession>
<name>A0A9P4HHL6_9PLEO</name>
<keyword evidence="3" id="KW-1185">Reference proteome</keyword>
<protein>
    <submittedName>
        <fullName evidence="2">Uncharacterized protein</fullName>
    </submittedName>
</protein>
<sequence length="421" mass="47639">MPLIRPLQPAATTPSTPQTEEFPTLPPCPRPNHVGGHNDWLQITSPKAFPDCDVCPDCYNAAFRNTRYAACFSTDLPTSKSSRLPKPENVIVQCDFSEIWTRITYKWLFAQKAPNLNLMASLADVPRDEDGACLNLNLEDAEVKKGGKATATRRWYCLRDPTTNSLMEELTVCSDCVAHVNRIFPPLTGLFELLITLGHGFDRCMDYIDRIIETTQKTFATGIRNITPLAEYIRAWAVVSVCKKGASVIGEYNYLLPSTIPGFTACEECYMKHIKPWLGKEPRPAVLSGLDRAVPPPGQFFMCDLFSPRSQQYFREACATDDLQTYRHRLAQRNDKMREIDMQLVRMKQQSQQLERQSESQMSMMRVEQMRASSRSTSYIGTGWIAPRIDWSATNALMNRANQLSIQAAGVLDDMTLLEKE</sequence>
<gene>
    <name evidence="2" type="ORF">EK21DRAFT_97654</name>
</gene>
<evidence type="ECO:0000256" key="1">
    <source>
        <dbReference type="SAM" id="MobiDB-lite"/>
    </source>
</evidence>
<proteinExistence type="predicted"/>
<comment type="caution">
    <text evidence="2">The sequence shown here is derived from an EMBL/GenBank/DDBJ whole genome shotgun (WGS) entry which is preliminary data.</text>
</comment>
<feature type="region of interest" description="Disordered" evidence="1">
    <location>
        <begin position="1"/>
        <end position="29"/>
    </location>
</feature>
<evidence type="ECO:0000313" key="3">
    <source>
        <dbReference type="Proteomes" id="UP000799777"/>
    </source>
</evidence>
<evidence type="ECO:0000313" key="2">
    <source>
        <dbReference type="EMBL" id="KAF2034182.1"/>
    </source>
</evidence>
<dbReference type="OrthoDB" id="5324692at2759"/>
<feature type="compositionally biased region" description="Low complexity" evidence="1">
    <location>
        <begin position="1"/>
        <end position="19"/>
    </location>
</feature>